<gene>
    <name evidence="6" type="ORF">SCAR479_07526</name>
</gene>
<evidence type="ECO:0000256" key="4">
    <source>
        <dbReference type="ARBA" id="ARBA00023239"/>
    </source>
</evidence>
<dbReference type="Proteomes" id="UP001465668">
    <property type="component" value="Unassembled WGS sequence"/>
</dbReference>
<evidence type="ECO:0000313" key="6">
    <source>
        <dbReference type="EMBL" id="KAK9775710.1"/>
    </source>
</evidence>
<comment type="similarity">
    <text evidence="2">Belongs to the NAD(P)-dependent epimerase/dehydratase family. GDP-mannose 4,6-dehydratase subfamily.</text>
</comment>
<sequence length="174" mass="19206">MTLKGTLGARQASNIALNGINKSALVIGADGQDGSYLAQLLLRQGYVVHGLVRHHSEVHSEKPSPRLSSATIHYHYGDMLDPFCLLKILRAADPDEIYYLAAQSHVGLSFSTSTYTSDVDALGTLHVLEAIIALGLEKKVRFYNIRPQYHTSEVFGEVKEQVQNENTPFNLRSP</sequence>
<dbReference type="EMBL" id="JARVKM010000032">
    <property type="protein sequence ID" value="KAK9775710.1"/>
    <property type="molecule type" value="Genomic_DNA"/>
</dbReference>
<proteinExistence type="inferred from homology"/>
<dbReference type="PANTHER" id="PTHR43715:SF1">
    <property type="entry name" value="GDP-MANNOSE 4,6 DEHYDRATASE"/>
    <property type="match status" value="1"/>
</dbReference>
<protein>
    <recommendedName>
        <fullName evidence="3">GDP-mannose 4,6-dehydratase</fullName>
        <ecNumber evidence="3">4.2.1.47</ecNumber>
    </recommendedName>
</protein>
<dbReference type="InterPro" id="IPR016040">
    <property type="entry name" value="NAD(P)-bd_dom"/>
</dbReference>
<evidence type="ECO:0000256" key="3">
    <source>
        <dbReference type="ARBA" id="ARBA00011989"/>
    </source>
</evidence>
<organism evidence="6 7">
    <name type="scientific">Seiridium cardinale</name>
    <dbReference type="NCBI Taxonomy" id="138064"/>
    <lineage>
        <taxon>Eukaryota</taxon>
        <taxon>Fungi</taxon>
        <taxon>Dikarya</taxon>
        <taxon>Ascomycota</taxon>
        <taxon>Pezizomycotina</taxon>
        <taxon>Sordariomycetes</taxon>
        <taxon>Xylariomycetidae</taxon>
        <taxon>Amphisphaeriales</taxon>
        <taxon>Sporocadaceae</taxon>
        <taxon>Seiridium</taxon>
    </lineage>
</organism>
<name>A0ABR2XPI0_9PEZI</name>
<dbReference type="Gene3D" id="3.40.50.720">
    <property type="entry name" value="NAD(P)-binding Rossmann-like Domain"/>
    <property type="match status" value="1"/>
</dbReference>
<dbReference type="PANTHER" id="PTHR43715">
    <property type="entry name" value="GDP-MANNOSE 4,6-DEHYDRATASE"/>
    <property type="match status" value="1"/>
</dbReference>
<evidence type="ECO:0000313" key="7">
    <source>
        <dbReference type="Proteomes" id="UP001465668"/>
    </source>
</evidence>
<dbReference type="InterPro" id="IPR036291">
    <property type="entry name" value="NAD(P)-bd_dom_sf"/>
</dbReference>
<evidence type="ECO:0000259" key="5">
    <source>
        <dbReference type="Pfam" id="PF16363"/>
    </source>
</evidence>
<evidence type="ECO:0000256" key="1">
    <source>
        <dbReference type="ARBA" id="ARBA00001937"/>
    </source>
</evidence>
<keyword evidence="7" id="KW-1185">Reference proteome</keyword>
<reference evidence="6 7" key="1">
    <citation type="submission" date="2024-02" db="EMBL/GenBank/DDBJ databases">
        <title>First draft genome assembly of two strains of Seiridium cardinale.</title>
        <authorList>
            <person name="Emiliani G."/>
            <person name="Scali E."/>
        </authorList>
    </citation>
    <scope>NUCLEOTIDE SEQUENCE [LARGE SCALE GENOMIC DNA]</scope>
    <source>
        <strain evidence="6 7">BM-138-000479</strain>
    </source>
</reference>
<accession>A0ABR2XPI0</accession>
<feature type="domain" description="NAD(P)-binding" evidence="5">
    <location>
        <begin position="25"/>
        <end position="174"/>
    </location>
</feature>
<dbReference type="Pfam" id="PF16363">
    <property type="entry name" value="GDP_Man_Dehyd"/>
    <property type="match status" value="1"/>
</dbReference>
<dbReference type="SUPFAM" id="SSF51735">
    <property type="entry name" value="NAD(P)-binding Rossmann-fold domains"/>
    <property type="match status" value="1"/>
</dbReference>
<keyword evidence="4" id="KW-0456">Lyase</keyword>
<dbReference type="EC" id="4.2.1.47" evidence="3"/>
<dbReference type="InterPro" id="IPR006368">
    <property type="entry name" value="GDP_Man_deHydtase"/>
</dbReference>
<comment type="caution">
    <text evidence="6">The sequence shown here is derived from an EMBL/GenBank/DDBJ whole genome shotgun (WGS) entry which is preliminary data.</text>
</comment>
<evidence type="ECO:0000256" key="2">
    <source>
        <dbReference type="ARBA" id="ARBA00009263"/>
    </source>
</evidence>
<comment type="cofactor">
    <cofactor evidence="1">
        <name>NADP(+)</name>
        <dbReference type="ChEBI" id="CHEBI:58349"/>
    </cofactor>
</comment>